<organism evidence="18 19">
    <name type="scientific">Calicophoron daubneyi</name>
    <name type="common">Rumen fluke</name>
    <name type="synonym">Paramphistomum daubneyi</name>
    <dbReference type="NCBI Taxonomy" id="300641"/>
    <lineage>
        <taxon>Eukaryota</taxon>
        <taxon>Metazoa</taxon>
        <taxon>Spiralia</taxon>
        <taxon>Lophotrochozoa</taxon>
        <taxon>Platyhelminthes</taxon>
        <taxon>Trematoda</taxon>
        <taxon>Digenea</taxon>
        <taxon>Plagiorchiida</taxon>
        <taxon>Pronocephalata</taxon>
        <taxon>Paramphistomoidea</taxon>
        <taxon>Paramphistomidae</taxon>
        <taxon>Calicophoron</taxon>
    </lineage>
</organism>
<evidence type="ECO:0000256" key="8">
    <source>
        <dbReference type="ARBA" id="ARBA00022723"/>
    </source>
</evidence>
<evidence type="ECO:0000256" key="10">
    <source>
        <dbReference type="ARBA" id="ARBA00022771"/>
    </source>
</evidence>
<dbReference type="GO" id="GO:0004843">
    <property type="term" value="F:cysteine-type deubiquitinase activity"/>
    <property type="evidence" value="ECO:0007669"/>
    <property type="project" value="UniProtKB-EC"/>
</dbReference>
<feature type="domain" description="USP" evidence="15">
    <location>
        <begin position="146"/>
        <end position="665"/>
    </location>
</feature>
<evidence type="ECO:0000256" key="6">
    <source>
        <dbReference type="ARBA" id="ARBA00022490"/>
    </source>
</evidence>
<dbReference type="InterPro" id="IPR006615">
    <property type="entry name" value="Pept_C19_DUSP"/>
</dbReference>
<dbReference type="PROSITE" id="PS50235">
    <property type="entry name" value="USP_3"/>
    <property type="match status" value="1"/>
</dbReference>
<dbReference type="InterPro" id="IPR050185">
    <property type="entry name" value="Ub_carboxyl-term_hydrolase"/>
</dbReference>
<dbReference type="InterPro" id="IPR001394">
    <property type="entry name" value="Peptidase_C19_UCH"/>
</dbReference>
<evidence type="ECO:0000256" key="12">
    <source>
        <dbReference type="ARBA" id="ARBA00023212"/>
    </source>
</evidence>
<keyword evidence="11" id="KW-0862">Zinc</keyword>
<feature type="domain" description="UBP-type" evidence="16">
    <location>
        <begin position="10"/>
        <end position="119"/>
    </location>
</feature>
<dbReference type="Gene3D" id="3.90.70.10">
    <property type="entry name" value="Cysteine proteinases"/>
    <property type="match status" value="1"/>
</dbReference>
<feature type="compositionally biased region" description="Low complexity" evidence="14">
    <location>
        <begin position="101"/>
        <end position="112"/>
    </location>
</feature>
<dbReference type="AlphaFoldDB" id="A0AAV2TDW9"/>
<dbReference type="GO" id="GO:0048471">
    <property type="term" value="C:perinuclear region of cytoplasm"/>
    <property type="evidence" value="ECO:0007669"/>
    <property type="project" value="UniProtKB-SubCell"/>
</dbReference>
<comment type="subcellular location">
    <subcellularLocation>
        <location evidence="2">Cytoplasm</location>
        <location evidence="2">Cytoskeleton</location>
        <location evidence="2">Microtubule organizing center</location>
        <location evidence="2">Centrosome</location>
    </subcellularLocation>
    <subcellularLocation>
        <location evidence="3">Cytoplasm</location>
        <location evidence="3">Perinuclear region</location>
    </subcellularLocation>
</comment>
<evidence type="ECO:0000256" key="14">
    <source>
        <dbReference type="SAM" id="MobiDB-lite"/>
    </source>
</evidence>
<reference evidence="18" key="1">
    <citation type="submission" date="2024-06" db="EMBL/GenBank/DDBJ databases">
        <authorList>
            <person name="Liu X."/>
            <person name="Lenzi L."/>
            <person name="Haldenby T S."/>
            <person name="Uol C."/>
        </authorList>
    </citation>
    <scope>NUCLEOTIDE SEQUENCE</scope>
</reference>
<dbReference type="InterPro" id="IPR028889">
    <property type="entry name" value="USP"/>
</dbReference>
<protein>
    <recommendedName>
        <fullName evidence="5">ubiquitinyl hydrolase 1</fullName>
        <ecNumber evidence="5">3.4.19.12</ecNumber>
    </recommendedName>
</protein>
<evidence type="ECO:0000256" key="4">
    <source>
        <dbReference type="ARBA" id="ARBA00008269"/>
    </source>
</evidence>
<evidence type="ECO:0000259" key="16">
    <source>
        <dbReference type="PROSITE" id="PS50271"/>
    </source>
</evidence>
<feature type="region of interest" description="Disordered" evidence="14">
    <location>
        <begin position="101"/>
        <end position="136"/>
    </location>
</feature>
<keyword evidence="12" id="KW-0206">Cytoskeleton</keyword>
<keyword evidence="10 13" id="KW-0863">Zinc-finger</keyword>
<dbReference type="Pfam" id="PF06337">
    <property type="entry name" value="DUSP"/>
    <property type="match status" value="2"/>
</dbReference>
<keyword evidence="6" id="KW-0963">Cytoplasm</keyword>
<dbReference type="SUPFAM" id="SSF143791">
    <property type="entry name" value="DUSP-like"/>
    <property type="match status" value="2"/>
</dbReference>
<evidence type="ECO:0000256" key="13">
    <source>
        <dbReference type="PROSITE-ProRule" id="PRU00502"/>
    </source>
</evidence>
<feature type="region of interest" description="Disordered" evidence="14">
    <location>
        <begin position="890"/>
        <end position="909"/>
    </location>
</feature>
<dbReference type="InterPro" id="IPR013083">
    <property type="entry name" value="Znf_RING/FYVE/PHD"/>
</dbReference>
<dbReference type="Gene3D" id="3.30.2230.10">
    <property type="entry name" value="DUSP-like"/>
    <property type="match status" value="2"/>
</dbReference>
<feature type="domain" description="DUSP" evidence="17">
    <location>
        <begin position="671"/>
        <end position="761"/>
    </location>
</feature>
<keyword evidence="7" id="KW-0254">Endocytosis</keyword>
<feature type="compositionally biased region" description="Basic and acidic residues" evidence="14">
    <location>
        <begin position="127"/>
        <end position="136"/>
    </location>
</feature>
<evidence type="ECO:0000259" key="15">
    <source>
        <dbReference type="PROSITE" id="PS50235"/>
    </source>
</evidence>
<evidence type="ECO:0000256" key="5">
    <source>
        <dbReference type="ARBA" id="ARBA00012759"/>
    </source>
</evidence>
<name>A0AAV2TDW9_CALDB</name>
<dbReference type="Proteomes" id="UP001497525">
    <property type="component" value="Unassembled WGS sequence"/>
</dbReference>
<dbReference type="InterPro" id="IPR018200">
    <property type="entry name" value="USP_CS"/>
</dbReference>
<feature type="compositionally biased region" description="Low complexity" evidence="14">
    <location>
        <begin position="892"/>
        <end position="901"/>
    </location>
</feature>
<dbReference type="SMART" id="SM00695">
    <property type="entry name" value="DUSP"/>
    <property type="match status" value="2"/>
</dbReference>
<evidence type="ECO:0000256" key="1">
    <source>
        <dbReference type="ARBA" id="ARBA00000707"/>
    </source>
</evidence>
<keyword evidence="8" id="KW-0479">Metal-binding</keyword>
<feature type="compositionally biased region" description="Basic and acidic residues" evidence="14">
    <location>
        <begin position="249"/>
        <end position="269"/>
    </location>
</feature>
<gene>
    <name evidence="18" type="ORF">CDAUBV1_LOCUS9697</name>
</gene>
<dbReference type="SUPFAM" id="SSF57850">
    <property type="entry name" value="RING/U-box"/>
    <property type="match status" value="1"/>
</dbReference>
<dbReference type="InterPro" id="IPR035927">
    <property type="entry name" value="DUSP-like_sf"/>
</dbReference>
<dbReference type="Pfam" id="PF00443">
    <property type="entry name" value="UCH"/>
    <property type="match status" value="1"/>
</dbReference>
<evidence type="ECO:0000256" key="2">
    <source>
        <dbReference type="ARBA" id="ARBA00004300"/>
    </source>
</evidence>
<evidence type="ECO:0000256" key="3">
    <source>
        <dbReference type="ARBA" id="ARBA00004556"/>
    </source>
</evidence>
<dbReference type="Pfam" id="PF02148">
    <property type="entry name" value="zf-UBP"/>
    <property type="match status" value="1"/>
</dbReference>
<dbReference type="EMBL" id="CAXLJL010000267">
    <property type="protein sequence ID" value="CAL5135563.1"/>
    <property type="molecule type" value="Genomic_DNA"/>
</dbReference>
<dbReference type="GO" id="GO:0016579">
    <property type="term" value="P:protein deubiquitination"/>
    <property type="evidence" value="ECO:0007669"/>
    <property type="project" value="InterPro"/>
</dbReference>
<evidence type="ECO:0000313" key="18">
    <source>
        <dbReference type="EMBL" id="CAL5135563.1"/>
    </source>
</evidence>
<dbReference type="GO" id="GO:0005813">
    <property type="term" value="C:centrosome"/>
    <property type="evidence" value="ECO:0007669"/>
    <property type="project" value="UniProtKB-SubCell"/>
</dbReference>
<evidence type="ECO:0000256" key="11">
    <source>
        <dbReference type="ARBA" id="ARBA00022833"/>
    </source>
</evidence>
<evidence type="ECO:0000256" key="7">
    <source>
        <dbReference type="ARBA" id="ARBA00022583"/>
    </source>
</evidence>
<accession>A0AAV2TDW9</accession>
<dbReference type="PANTHER" id="PTHR21646:SF86">
    <property type="entry name" value="UBIQUITIN CARBOXYL-TERMINAL HYDROLASE"/>
    <property type="match status" value="1"/>
</dbReference>
<evidence type="ECO:0000313" key="19">
    <source>
        <dbReference type="Proteomes" id="UP001497525"/>
    </source>
</evidence>
<evidence type="ECO:0000256" key="9">
    <source>
        <dbReference type="ARBA" id="ARBA00022737"/>
    </source>
</evidence>
<sequence length="1118" mass="124356">MYESLNSQHQSSRGCTHTVLTCLPFAAIQEYQGSTCQICTYTGKNQWLCLHTGCNFVGCGPKGADHSGQHAEEMNHPVAVNLHNLQIFCQKCDSQIRLPISSRQSSGDAGSSTLSGGTNETVAFDKTGLKPKDNTPTKYEKPLGTCGLRNLGNTCYMNAALQSLSNCPHLTEYFLQCHGLVTGRSSRLSSQYQALISKLWTPPSSSYLVPLSVLREVQHLYPMFSGYSQHDAQEFLRVFLSQLHDELKTPDSAKDHRDSQGRMRNDKPVVKTTNTPGPYQCDCNKKSGGLRTKGKHGRASRSKHKSVLSGRSACALCSNGDKTDILNSDHPQASTASNDDGRSIVTEVFQGKLVSAVRCLSCKELSCREEVFMDLSVSLRRPDFDHSKGSFLRAGGSTVLLPPPRPLATPPYPVVADSYSTDKSSADRAVSVRTDLLTPTVPNPNNCTERVPLHTRSSTHPLIFGHPILQLTALRHPIPFARRLFTQVVEMVTLSLAWISSKISDFQGWFTRPSLMLEDCLLDYFSQAELYGENKYYCERCKRLCNGLNQSALLSLPEVLCIHMKRFRSHFMDASKITSTVSFPLHGLDLAPYLHADCRDKITIYDLIGVICHRGGYGLGHYVTYSLNWHSQTWYEFDDEHVTEVDPTQVEQLTSEAYILFYRKRDSWLYPFREEAEALVQNHLQICSDQTVYVSRPWLVRFSTWAEPGPVANAELLCEHGKILPQQWCNRESLLFPIPEKLWNKLVAEFGGGPVIRNPSPCSVCRDIILARQEHELTAFEKEFESHEQNWKRCGLYAISATWFNSWKEFVQGRSLDAPGPIDNNDIIDYRPAHYLLNGPLFGPAAQSGYYRQNQPRLKVDVDYQEVYEGCWKLLSSIYGGGPVVCLRQPDSTATSTSTSSRESPEPCYRPELSGVLNAGTSAKTADLCLSSHLSRSVRLGSEEGSSMTSSLPISDFALITSNLADRIPSTQAKSNLDADDDYFSTTYSDGLTDLIKPSLRGSLDDGDRNDSCIGSSLYKTESHISQSLDSLIFSGQGDTSRFVQRSVSGYNKLSGSHGVNSFSLENLSLSSGIEPLTLRELMAGDCQLSNHVYPTCNGIDAKISGHSWKRPRLSFDQ</sequence>
<dbReference type="GO" id="GO:0006897">
    <property type="term" value="P:endocytosis"/>
    <property type="evidence" value="ECO:0007669"/>
    <property type="project" value="UniProtKB-KW"/>
</dbReference>
<keyword evidence="9" id="KW-0677">Repeat</keyword>
<dbReference type="SUPFAM" id="SSF54001">
    <property type="entry name" value="Cysteine proteinases"/>
    <property type="match status" value="1"/>
</dbReference>
<comment type="caution">
    <text evidence="18">The sequence shown here is derived from an EMBL/GenBank/DDBJ whole genome shotgun (WGS) entry which is preliminary data.</text>
</comment>
<feature type="domain" description="DUSP" evidence="17">
    <location>
        <begin position="768"/>
        <end position="891"/>
    </location>
</feature>
<dbReference type="SMART" id="SM00290">
    <property type="entry name" value="ZnF_UBP"/>
    <property type="match status" value="1"/>
</dbReference>
<dbReference type="EC" id="3.4.19.12" evidence="5"/>
<dbReference type="PROSITE" id="PS00972">
    <property type="entry name" value="USP_1"/>
    <property type="match status" value="1"/>
</dbReference>
<dbReference type="PROSITE" id="PS00973">
    <property type="entry name" value="USP_2"/>
    <property type="match status" value="1"/>
</dbReference>
<evidence type="ECO:0000259" key="17">
    <source>
        <dbReference type="PROSITE" id="PS51283"/>
    </source>
</evidence>
<proteinExistence type="inferred from homology"/>
<comment type="similarity">
    <text evidence="4">Belongs to the peptidase C19 family. USP20/USP33 subfamily.</text>
</comment>
<dbReference type="PROSITE" id="PS51283">
    <property type="entry name" value="DUSP"/>
    <property type="match status" value="2"/>
</dbReference>
<comment type="catalytic activity">
    <reaction evidence="1">
        <text>Thiol-dependent hydrolysis of ester, thioester, amide, peptide and isopeptide bonds formed by the C-terminal Gly of ubiquitin (a 76-residue protein attached to proteins as an intracellular targeting signal).</text>
        <dbReference type="EC" id="3.4.19.12"/>
    </reaction>
</comment>
<dbReference type="InterPro" id="IPR001607">
    <property type="entry name" value="Znf_UBP"/>
</dbReference>
<dbReference type="GO" id="GO:0008270">
    <property type="term" value="F:zinc ion binding"/>
    <property type="evidence" value="ECO:0007669"/>
    <property type="project" value="UniProtKB-KW"/>
</dbReference>
<dbReference type="InterPro" id="IPR038765">
    <property type="entry name" value="Papain-like_cys_pep_sf"/>
</dbReference>
<dbReference type="Gene3D" id="3.30.40.10">
    <property type="entry name" value="Zinc/RING finger domain, C3HC4 (zinc finger)"/>
    <property type="match status" value="1"/>
</dbReference>
<dbReference type="PANTHER" id="PTHR21646">
    <property type="entry name" value="UBIQUITIN CARBOXYL-TERMINAL HYDROLASE"/>
    <property type="match status" value="1"/>
</dbReference>
<feature type="region of interest" description="Disordered" evidence="14">
    <location>
        <begin position="249"/>
        <end position="304"/>
    </location>
</feature>
<feature type="compositionally biased region" description="Basic residues" evidence="14">
    <location>
        <begin position="292"/>
        <end position="304"/>
    </location>
</feature>
<dbReference type="PROSITE" id="PS50271">
    <property type="entry name" value="ZF_UBP"/>
    <property type="match status" value="1"/>
</dbReference>